<reference evidence="6 7" key="1">
    <citation type="submission" date="2013-08" db="EMBL/GenBank/DDBJ databases">
        <title>Intrasporangium oryzae NRRL B-24470.</title>
        <authorList>
            <person name="Liu H."/>
            <person name="Wang G."/>
        </authorList>
    </citation>
    <scope>NUCLEOTIDE SEQUENCE [LARGE SCALE GENOMIC DNA]</scope>
    <source>
        <strain evidence="6 7">NRRL B-24470</strain>
    </source>
</reference>
<dbReference type="FunFam" id="1.10.40.30:FF:000002">
    <property type="entry name" value="Fumarate hydratase class II"/>
    <property type="match status" value="1"/>
</dbReference>
<organism evidence="6 7">
    <name type="scientific">Intrasporangium oryzae NRRL B-24470</name>
    <dbReference type="NCBI Taxonomy" id="1386089"/>
    <lineage>
        <taxon>Bacteria</taxon>
        <taxon>Bacillati</taxon>
        <taxon>Actinomycetota</taxon>
        <taxon>Actinomycetes</taxon>
        <taxon>Micrococcales</taxon>
        <taxon>Intrasporangiaceae</taxon>
        <taxon>Intrasporangium</taxon>
    </lineage>
</organism>
<evidence type="ECO:0000256" key="3">
    <source>
        <dbReference type="ARBA" id="ARBA00023239"/>
    </source>
</evidence>
<comment type="catalytic activity">
    <reaction evidence="1">
        <text>L-aspartate = fumarate + NH4(+)</text>
        <dbReference type="Rhea" id="RHEA:16601"/>
        <dbReference type="ChEBI" id="CHEBI:28938"/>
        <dbReference type="ChEBI" id="CHEBI:29806"/>
        <dbReference type="ChEBI" id="CHEBI:29991"/>
        <dbReference type="EC" id="4.3.1.1"/>
    </reaction>
</comment>
<dbReference type="GO" id="GO:0006531">
    <property type="term" value="P:aspartate metabolic process"/>
    <property type="evidence" value="ECO:0007669"/>
    <property type="project" value="TreeGrafter"/>
</dbReference>
<dbReference type="GO" id="GO:0005829">
    <property type="term" value="C:cytosol"/>
    <property type="evidence" value="ECO:0007669"/>
    <property type="project" value="TreeGrafter"/>
</dbReference>
<dbReference type="GO" id="GO:0008797">
    <property type="term" value="F:aspartate ammonia-lyase activity"/>
    <property type="evidence" value="ECO:0007669"/>
    <property type="project" value="UniProtKB-EC"/>
</dbReference>
<dbReference type="InterPro" id="IPR008948">
    <property type="entry name" value="L-Aspartase-like"/>
</dbReference>
<dbReference type="eggNOG" id="COG1027">
    <property type="taxonomic scope" value="Bacteria"/>
</dbReference>
<dbReference type="InterPro" id="IPR051546">
    <property type="entry name" value="Aspartate_Ammonia-Lyase"/>
</dbReference>
<dbReference type="InterPro" id="IPR018951">
    <property type="entry name" value="Fumarase_C_C"/>
</dbReference>
<evidence type="ECO:0000313" key="7">
    <source>
        <dbReference type="Proteomes" id="UP000019489"/>
    </source>
</evidence>
<dbReference type="SUPFAM" id="SSF48557">
    <property type="entry name" value="L-aspartase-like"/>
    <property type="match status" value="1"/>
</dbReference>
<dbReference type="PRINTS" id="PR00145">
    <property type="entry name" value="ARGSUCLYASE"/>
</dbReference>
<dbReference type="NCBIfam" id="NF008909">
    <property type="entry name" value="PRK12273.1"/>
    <property type="match status" value="1"/>
</dbReference>
<dbReference type="FunFam" id="1.20.200.10:FF:000001">
    <property type="entry name" value="Fumarate hydratase, mitochondrial"/>
    <property type="match status" value="1"/>
</dbReference>
<keyword evidence="7" id="KW-1185">Reference proteome</keyword>
<dbReference type="PANTHER" id="PTHR42696:SF2">
    <property type="entry name" value="ASPARTATE AMMONIA-LYASE"/>
    <property type="match status" value="1"/>
</dbReference>
<evidence type="ECO:0000256" key="1">
    <source>
        <dbReference type="ARBA" id="ARBA00001494"/>
    </source>
</evidence>
<proteinExistence type="predicted"/>
<dbReference type="Pfam" id="PF00206">
    <property type="entry name" value="Lyase_1"/>
    <property type="match status" value="1"/>
</dbReference>
<dbReference type="EMBL" id="AWSA01000037">
    <property type="protein sequence ID" value="EWT00655.1"/>
    <property type="molecule type" value="Genomic_DNA"/>
</dbReference>
<sequence>MARRRIEHDSLGEREVPHHAYYGVQTVRALENFPLSRIQLSMFPSLITAFAQVKQAAAITNGELGGLDPARRDAIVKACEEVASGEHSDHFVVDMLQGGAGTSTNMNVNEVITNRGLELLGHERGDYEHLHPIDDTNRSQSTNDAYPTALKLAIMTAADEATTGLEHLQAALVERSQAFAHVIKMGRTELQDAVPMTLGQEFAAYAVMVGEGVRALRHSVDDLHSVALGATAIGTGITSPPGYAARVTEILAELSDRPLTLAHDLVEATQDSGDFVSVSAAMKRAAVQVSKIANDLRLLSSGPRAGLAEIRLPAMQPGSSIMPGKVNPVIPEVVNVVCYQLIGFDVAVTMAAEASQLELNHTEPLMALDVLHGLHILGRACRVLADRCVAGIEADEDRCRRYVERSTGVVTALNPVIGYERSAMVAKEALATGRPVTELVVEHGWLTAEQVSDLLRPERLVNPLTVED</sequence>
<dbReference type="STRING" id="1386089.N865_14105"/>
<evidence type="ECO:0000259" key="4">
    <source>
        <dbReference type="Pfam" id="PF00206"/>
    </source>
</evidence>
<dbReference type="InterPro" id="IPR022761">
    <property type="entry name" value="Fumarate_lyase_N"/>
</dbReference>
<accession>W9G3S7</accession>
<dbReference type="PROSITE" id="PS00163">
    <property type="entry name" value="FUMARATE_LYASES"/>
    <property type="match status" value="1"/>
</dbReference>
<dbReference type="Gene3D" id="1.20.200.10">
    <property type="entry name" value="Fumarase/aspartase (Central domain)"/>
    <property type="match status" value="1"/>
</dbReference>
<gene>
    <name evidence="6" type="primary">aspA</name>
    <name evidence="6" type="ORF">N865_14105</name>
</gene>
<feature type="domain" description="Fumarase C C-terminal" evidence="5">
    <location>
        <begin position="410"/>
        <end position="461"/>
    </location>
</feature>
<name>W9G3S7_9MICO</name>
<dbReference type="EC" id="4.3.1.1" evidence="2"/>
<dbReference type="Proteomes" id="UP000019489">
    <property type="component" value="Unassembled WGS sequence"/>
</dbReference>
<feature type="domain" description="Fumarate lyase N-terminal" evidence="4">
    <location>
        <begin position="12"/>
        <end position="343"/>
    </location>
</feature>
<dbReference type="Gene3D" id="1.10.40.30">
    <property type="entry name" value="Fumarase/aspartase (C-terminal domain)"/>
    <property type="match status" value="1"/>
</dbReference>
<dbReference type="PRINTS" id="PR00149">
    <property type="entry name" value="FUMRATELYASE"/>
</dbReference>
<dbReference type="FunFam" id="1.10.275.10:FF:000001">
    <property type="entry name" value="Fumarate hydratase, mitochondrial"/>
    <property type="match status" value="1"/>
</dbReference>
<dbReference type="Pfam" id="PF10415">
    <property type="entry name" value="FumaraseC_C"/>
    <property type="match status" value="1"/>
</dbReference>
<dbReference type="InterPro" id="IPR000362">
    <property type="entry name" value="Fumarate_lyase_fam"/>
</dbReference>
<dbReference type="InterPro" id="IPR020557">
    <property type="entry name" value="Fumarate_lyase_CS"/>
</dbReference>
<dbReference type="GO" id="GO:0006099">
    <property type="term" value="P:tricarboxylic acid cycle"/>
    <property type="evidence" value="ECO:0007669"/>
    <property type="project" value="InterPro"/>
</dbReference>
<dbReference type="PANTHER" id="PTHR42696">
    <property type="entry name" value="ASPARTATE AMMONIA-LYASE"/>
    <property type="match status" value="1"/>
</dbReference>
<dbReference type="PATRIC" id="fig|1386089.3.peg.3100"/>
<comment type="caution">
    <text evidence="6">The sequence shown here is derived from an EMBL/GenBank/DDBJ whole genome shotgun (WGS) entry which is preliminary data.</text>
</comment>
<dbReference type="AlphaFoldDB" id="W9G3S7"/>
<dbReference type="CDD" id="cd01357">
    <property type="entry name" value="Aspartase"/>
    <property type="match status" value="1"/>
</dbReference>
<evidence type="ECO:0000259" key="5">
    <source>
        <dbReference type="Pfam" id="PF10415"/>
    </source>
</evidence>
<dbReference type="Gene3D" id="1.10.275.10">
    <property type="entry name" value="Fumarase/aspartase (N-terminal domain)"/>
    <property type="match status" value="1"/>
</dbReference>
<evidence type="ECO:0000256" key="2">
    <source>
        <dbReference type="ARBA" id="ARBA00012992"/>
    </source>
</evidence>
<protein>
    <recommendedName>
        <fullName evidence="2">aspartate ammonia-lyase</fullName>
        <ecNumber evidence="2">4.3.1.1</ecNumber>
    </recommendedName>
</protein>
<keyword evidence="3 6" id="KW-0456">Lyase</keyword>
<dbReference type="InterPro" id="IPR024083">
    <property type="entry name" value="Fumarase/histidase_N"/>
</dbReference>
<evidence type="ECO:0000313" key="6">
    <source>
        <dbReference type="EMBL" id="EWT00655.1"/>
    </source>
</evidence>